<feature type="transmembrane region" description="Helical" evidence="2">
    <location>
        <begin position="12"/>
        <end position="32"/>
    </location>
</feature>
<dbReference type="EMBL" id="JDVG02000333">
    <property type="protein sequence ID" value="KFB72810.1"/>
    <property type="molecule type" value="Genomic_DNA"/>
</dbReference>
<sequence>MDSGSLASLDWGAVALVAVIAATLGWGMVFFLRQNRRDLDDLQEVLDSQGDEEEDEEEDEKIASNRGSNHHATGS</sequence>
<dbReference type="Proteomes" id="UP000020077">
    <property type="component" value="Unassembled WGS sequence"/>
</dbReference>
<evidence type="ECO:0000256" key="2">
    <source>
        <dbReference type="SAM" id="Phobius"/>
    </source>
</evidence>
<comment type="caution">
    <text evidence="3">The sequence shown here is derived from an EMBL/GenBank/DDBJ whole genome shotgun (WGS) entry which is preliminary data.</text>
</comment>
<keyword evidence="2" id="KW-1133">Transmembrane helix</keyword>
<keyword evidence="2" id="KW-0812">Transmembrane</keyword>
<evidence type="ECO:0000313" key="4">
    <source>
        <dbReference type="Proteomes" id="UP000020077"/>
    </source>
</evidence>
<reference evidence="3 4" key="1">
    <citation type="submission" date="2014-02" db="EMBL/GenBank/DDBJ databases">
        <title>Expanding our view of genomic diversity in Candidatus Accumulibacter clades.</title>
        <authorList>
            <person name="Skennerton C.T."/>
            <person name="Barr J.J."/>
            <person name="Slater F.R."/>
            <person name="Bond P.L."/>
            <person name="Tyson G.W."/>
        </authorList>
    </citation>
    <scope>NUCLEOTIDE SEQUENCE [LARGE SCALE GENOMIC DNA]</scope>
    <source>
        <strain evidence="4">BA-91</strain>
    </source>
</reference>
<gene>
    <name evidence="3" type="ORF">AW09_001964</name>
</gene>
<accession>A0A080LY52</accession>
<evidence type="ECO:0000313" key="3">
    <source>
        <dbReference type="EMBL" id="KFB72810.1"/>
    </source>
</evidence>
<protein>
    <submittedName>
        <fullName evidence="3">Uncharacterized protein</fullName>
    </submittedName>
</protein>
<proteinExistence type="predicted"/>
<keyword evidence="2" id="KW-0472">Membrane</keyword>
<feature type="compositionally biased region" description="Acidic residues" evidence="1">
    <location>
        <begin position="45"/>
        <end position="60"/>
    </location>
</feature>
<evidence type="ECO:0000256" key="1">
    <source>
        <dbReference type="SAM" id="MobiDB-lite"/>
    </source>
</evidence>
<feature type="region of interest" description="Disordered" evidence="1">
    <location>
        <begin position="45"/>
        <end position="75"/>
    </location>
</feature>
<feature type="compositionally biased region" description="Polar residues" evidence="1">
    <location>
        <begin position="65"/>
        <end position="75"/>
    </location>
</feature>
<dbReference type="AlphaFoldDB" id="A0A080LY52"/>
<organism evidence="3 4">
    <name type="scientific">Candidatus Accumulibacter phosphatis</name>
    <dbReference type="NCBI Taxonomy" id="327160"/>
    <lineage>
        <taxon>Bacteria</taxon>
        <taxon>Pseudomonadati</taxon>
        <taxon>Pseudomonadota</taxon>
        <taxon>Betaproteobacteria</taxon>
        <taxon>Candidatus Accumulibacter</taxon>
    </lineage>
</organism>
<name>A0A080LY52_9PROT</name>